<dbReference type="Pfam" id="PF22422">
    <property type="entry name" value="MGH1-like_GH"/>
    <property type="match status" value="2"/>
</dbReference>
<dbReference type="GO" id="GO:0009311">
    <property type="term" value="P:oligosaccharide metabolic process"/>
    <property type="evidence" value="ECO:0007669"/>
    <property type="project" value="InterPro"/>
</dbReference>
<evidence type="ECO:0000313" key="2">
    <source>
        <dbReference type="EMBL" id="NVO30341.1"/>
    </source>
</evidence>
<dbReference type="GO" id="GO:0004573">
    <property type="term" value="F:Glc3Man9GlcNAc2 oligosaccharide glucosidase activity"/>
    <property type="evidence" value="ECO:0007669"/>
    <property type="project" value="InterPro"/>
</dbReference>
<reference evidence="2 3" key="1">
    <citation type="submission" date="2020-05" db="EMBL/GenBank/DDBJ databases">
        <title>Hymenobacter terrestris sp. nov. and Hymenobacter lapidiphilus sp. nov., isolated from regoliths in Antarctica.</title>
        <authorList>
            <person name="Sedlacek I."/>
            <person name="Pantucek R."/>
            <person name="Zeman M."/>
            <person name="Holochova P."/>
            <person name="Kralova S."/>
            <person name="Stankova E."/>
            <person name="Sedo O."/>
            <person name="Micenkova L."/>
            <person name="Svec P."/>
            <person name="Gupta V."/>
            <person name="Sood U."/>
            <person name="Korpole U.S."/>
            <person name="Lal R."/>
        </authorList>
    </citation>
    <scope>NUCLEOTIDE SEQUENCE [LARGE SCALE GENOMIC DNA]</scope>
    <source>
        <strain evidence="2 3">P5342</strain>
    </source>
</reference>
<dbReference type="PANTHER" id="PTHR10412">
    <property type="entry name" value="MANNOSYL-OLIGOSACCHARIDE GLUCOSIDASE"/>
    <property type="match status" value="1"/>
</dbReference>
<dbReference type="InterPro" id="IPR054491">
    <property type="entry name" value="MGH1-like_GH"/>
</dbReference>
<evidence type="ECO:0000313" key="3">
    <source>
        <dbReference type="Proteomes" id="UP000565521"/>
    </source>
</evidence>
<dbReference type="EMBL" id="JABKAU010000005">
    <property type="protein sequence ID" value="NVO30341.1"/>
    <property type="molecule type" value="Genomic_DNA"/>
</dbReference>
<dbReference type="Proteomes" id="UP000565521">
    <property type="component" value="Unassembled WGS sequence"/>
</dbReference>
<dbReference type="Gene3D" id="1.50.10.10">
    <property type="match status" value="1"/>
</dbReference>
<evidence type="ECO:0000259" key="1">
    <source>
        <dbReference type="Pfam" id="PF22422"/>
    </source>
</evidence>
<keyword evidence="3" id="KW-1185">Reference proteome</keyword>
<sequence>MNQEQQRQQELRDGKAKWHRFGPYVSDRQWGTVREDYSADGQPWTYTTHDMARSYAYRWGEEGIGGVSDDQQLLCLAPAFWNGQDAILKERLFGLAGPEGNHGEDVKELYYYLDNTPTHSYMRMLYKYPQHAFPYDWLVTENARRGRDKPEFDLIDTLVFKENRYFDIVIEYAKAGPDDLLLQITVHNRGDQPAPLHVLAQLWLRNTWAWGYSQYKPELRASESDGSITVDHTSLPGLELYCEPADEQPPELLFCENETNAGRLFNSKNPSVYCKDGINDYLLHGRKRAVNPALRGTKAAVHYLLEVPAGESRTVRLRLATPGLAQPFADFAPLLEQRQQEADAYYHELQKGVESADARNVQRQALAGMLWSKQYYYYDVAQWLRGDPAMPEPPASRLHGRNHSWKQLNNADIISMPDKWEYPWYAAWDLAFHCLPLAMVDADFAKNQLRLLCRDWYMAPNGQLPAYEWKFGDVNPPVHAYATWRVYKIDQKQRGGTGDTAFLESVFHRLLLNFTWWVNRKDRDNRNVFEGGFLGLDNIGVFDRSAPLPTGGYIEQADGTAWMAMFALNMMRIALELSRANPVYQDLASKFFEHFLYIAQAMTCVSDESIDMWDEEDGFYYDVLNTPDSGRFPLRVRSMVGLIPLFAVEVLDTATLQDVPWFVSRLNWFLDNRPELAALVSRWQEPGKGQRHLLSLLRGHRMKLLLRRMLDEAEFLSGHGVRSLSRHHLQHPYVFEHESDINAKVSYEPAESTTSLFGGNSNWRGPVWLPTNFMIVESLQRFYHYYGPEFKVEYPTGSGTYCTILEISQALSDRLISLFLRDENGERACFGTNQQMQTDPHFRDHLLFHEYFNGDTGEGLGATHQTGWTGLVAKLIQPHTDEMPGMPK</sequence>
<name>A0A7Y7PM41_9BACT</name>
<comment type="caution">
    <text evidence="2">The sequence shown here is derived from an EMBL/GenBank/DDBJ whole genome shotgun (WGS) entry which is preliminary data.</text>
</comment>
<dbReference type="PANTHER" id="PTHR10412:SF10">
    <property type="entry name" value="GLYCOSYL HYDROLASE FAMILY 63 C-TERMINAL DOMAIN-CONTAINING PROTEIN"/>
    <property type="match status" value="1"/>
</dbReference>
<protein>
    <submittedName>
        <fullName evidence="2">Glucosidase</fullName>
    </submittedName>
</protein>
<feature type="domain" description="Mannosylglycerate hydrolase MGH1-like glycoside hydrolase" evidence="1">
    <location>
        <begin position="696"/>
        <end position="866"/>
    </location>
</feature>
<dbReference type="InterPro" id="IPR012341">
    <property type="entry name" value="6hp_glycosidase-like_sf"/>
</dbReference>
<dbReference type="AlphaFoldDB" id="A0A7Y7PM41"/>
<gene>
    <name evidence="2" type="ORF">HW554_03905</name>
</gene>
<dbReference type="SUPFAM" id="SSF48208">
    <property type="entry name" value="Six-hairpin glycosidases"/>
    <property type="match status" value="1"/>
</dbReference>
<organism evidence="2 3">
    <name type="scientific">Hymenobacter lapidiphilus</name>
    <dbReference type="NCBI Taxonomy" id="2608003"/>
    <lineage>
        <taxon>Bacteria</taxon>
        <taxon>Pseudomonadati</taxon>
        <taxon>Bacteroidota</taxon>
        <taxon>Cytophagia</taxon>
        <taxon>Cytophagales</taxon>
        <taxon>Hymenobacteraceae</taxon>
        <taxon>Hymenobacter</taxon>
    </lineage>
</organism>
<proteinExistence type="predicted"/>
<dbReference type="RefSeq" id="WP_176907041.1">
    <property type="nucleotide sequence ID" value="NZ_JABKAU010000005.1"/>
</dbReference>
<dbReference type="InterPro" id="IPR008928">
    <property type="entry name" value="6-hairpin_glycosidase_sf"/>
</dbReference>
<accession>A0A7Y7PM41</accession>
<feature type="domain" description="Mannosylglycerate hydrolase MGH1-like glycoside hydrolase" evidence="1">
    <location>
        <begin position="422"/>
        <end position="526"/>
    </location>
</feature>
<dbReference type="InterPro" id="IPR004888">
    <property type="entry name" value="Glycoside_hydrolase_63"/>
</dbReference>